<accession>A0A3B0Z855</accession>
<sequence>MYVFNSKITDGTNQAQREPLAFRSAYFNVDEMSFEVLLSMASQYAGIFSYYNTDNQKKGSWEELFSANEVVIMALISTYDVLKIEYTFTQLDISNLQVPAEHVMNVAVTLDFWLKRLSLSSTESASVLRSNIHDMIKANLLPGLHTAADVAFRSRKNLKIEMGIDVRELSPVWGVIRDGEHNLYPHADRIDLDDSVAVMHQLESTLFKMTGSVQHLKTLTNEMLERSLQNQSHEPAIGLYMVFLRLYEVAQKRLNRFTSRHLDFYYRTCLQTAPQSRQTESLFLRFSPTPSAAEFIVDERVYFSAKKNPSAGDRSYNLAQPLLVRQANINTLCTLYFQRNSLVSPECELGHVTRIKSYKRTRLPANSELDVDSMPLFGNAKKRRKQRDIVDADFGFCIASPILALKEGRRQIELTIRFTMPNVVAVAAEFDEACHIDSSEAFIPWFGRVFSIYLLGGEVFFNAAQRDVLAGLVEKYGGDNGVYNTLLKQPWQDLFYHLLSNSFAIKLSGESGWLAVKDYLVSPIIQNDNEMNSGLKIILFLGQDVEPVLSYNTKIHGGNRCSNVPMMDVCLDSEAGFFSYSLLNSVPVKSIELEVTVNGIKDLFISNHLGRLDPAKPFAPLGSNPSRNSYFVFGSREAAGKQVTAMELDLEWGELPTISGGFSSYYEGYDFIPLNSSFKAELSVLQNGHWMPSDIAEQHNVSLFKSDRGGVLSKKKVLNIAAIDYFKPRVAAEKIERYEFHTNSRNGFVRLQLSSPDNAFAHADYPQLMTRILSENVRKKKSTKVPNVPYTPLIQKISLNYKARTLLKIGIDSSPNTALHDEIFFHIHPFGVDPILPSTAKSTMRLFPVYNEDGNLFIGIDAQEISGVLTIFFTLDEDSSTAYTSKKPEIYWRCLTTTGWVKLEGSRVRSDTTEGFLMSGVVTLDLPQDMINTSLLMPQGQYWLHVSAHKGLQDFGGLRSVHCNVGQISCVDSEVHHDDSDRNVSNNFWRTIKSVPGLDKVSRIGQTSGGRSAENERRYRTRISERLRHKGRASTAWDYERLILEHFPNIFKVKCFANTVCHEAAPQPGHVLIVVVPYMERDARSNCERGMVNGAELSQIQSFIQKIGSSFVRVEVRNPFYEQIQVRCTVKFSGDNNAGGLYINRLNQDISEYICPWCDVGYKANFGWTILGDDIESYIRELDYIDFVTDFSMLHISEDSGEKYFMVDSATLDSRHEALIRPRYPWSLAMPMRRHFIENTTSMKPVKAQMTGINELAIGSTFIISGN</sequence>
<dbReference type="EMBL" id="UOFO01000061">
    <property type="protein sequence ID" value="VAW85180.1"/>
    <property type="molecule type" value="Genomic_DNA"/>
</dbReference>
<gene>
    <name evidence="1" type="ORF">MNBD_GAMMA16-1527</name>
</gene>
<reference evidence="1" key="1">
    <citation type="submission" date="2018-06" db="EMBL/GenBank/DDBJ databases">
        <authorList>
            <person name="Zhirakovskaya E."/>
        </authorList>
    </citation>
    <scope>NUCLEOTIDE SEQUENCE</scope>
</reference>
<protein>
    <submittedName>
        <fullName evidence="1">Uncharacterized protein</fullName>
    </submittedName>
</protein>
<organism evidence="1">
    <name type="scientific">hydrothermal vent metagenome</name>
    <dbReference type="NCBI Taxonomy" id="652676"/>
    <lineage>
        <taxon>unclassified sequences</taxon>
        <taxon>metagenomes</taxon>
        <taxon>ecological metagenomes</taxon>
    </lineage>
</organism>
<proteinExistence type="predicted"/>
<dbReference type="AlphaFoldDB" id="A0A3B0Z855"/>
<name>A0A3B0Z855_9ZZZZ</name>
<evidence type="ECO:0000313" key="1">
    <source>
        <dbReference type="EMBL" id="VAW85180.1"/>
    </source>
</evidence>